<sequence>MLPFVGVQKVIREVFSGSAEFLFCMGLMNDCRKDSVSSVFRATLGIHEIIEYLMCAHCNEHALFAKFESSRM</sequence>
<protein>
    <submittedName>
        <fullName evidence="1">Uncharacterized protein</fullName>
    </submittedName>
</protein>
<comment type="caution">
    <text evidence="1">The sequence shown here is derived from an EMBL/GenBank/DDBJ whole genome shotgun (WGS) entry which is preliminary data.</text>
</comment>
<accession>A0A0V1CSJ9</accession>
<dbReference type="AlphaFoldDB" id="A0A0V1CSJ9"/>
<gene>
    <name evidence="1" type="ORF">T03_16961</name>
</gene>
<reference evidence="1 2" key="1">
    <citation type="submission" date="2015-01" db="EMBL/GenBank/DDBJ databases">
        <title>Evolution of Trichinella species and genotypes.</title>
        <authorList>
            <person name="Korhonen P.K."/>
            <person name="Edoardo P."/>
            <person name="Giuseppe L.R."/>
            <person name="Gasser R.B."/>
        </authorList>
    </citation>
    <scope>NUCLEOTIDE SEQUENCE [LARGE SCALE GENOMIC DNA]</scope>
    <source>
        <strain evidence="1">ISS120</strain>
    </source>
</reference>
<dbReference type="Proteomes" id="UP000054653">
    <property type="component" value="Unassembled WGS sequence"/>
</dbReference>
<organism evidence="1 2">
    <name type="scientific">Trichinella britovi</name>
    <name type="common">Parasitic roundworm</name>
    <dbReference type="NCBI Taxonomy" id="45882"/>
    <lineage>
        <taxon>Eukaryota</taxon>
        <taxon>Metazoa</taxon>
        <taxon>Ecdysozoa</taxon>
        <taxon>Nematoda</taxon>
        <taxon>Enoplea</taxon>
        <taxon>Dorylaimia</taxon>
        <taxon>Trichinellida</taxon>
        <taxon>Trichinellidae</taxon>
        <taxon>Trichinella</taxon>
    </lineage>
</organism>
<proteinExistence type="predicted"/>
<name>A0A0V1CSJ9_TRIBR</name>
<keyword evidence="2" id="KW-1185">Reference proteome</keyword>
<evidence type="ECO:0000313" key="1">
    <source>
        <dbReference type="EMBL" id="KRY52256.1"/>
    </source>
</evidence>
<evidence type="ECO:0000313" key="2">
    <source>
        <dbReference type="Proteomes" id="UP000054653"/>
    </source>
</evidence>
<dbReference type="EMBL" id="JYDI01000108">
    <property type="protein sequence ID" value="KRY52256.1"/>
    <property type="molecule type" value="Genomic_DNA"/>
</dbReference>